<feature type="compositionally biased region" description="Acidic residues" evidence="1">
    <location>
        <begin position="43"/>
        <end position="52"/>
    </location>
</feature>
<sequence length="248" mass="26730">MLYRPLPPNLPVPHIVGDDELEANAPIYQDHQLETDSSLSDSPYDDDDEVVEEGSSSSEGADWSMNVTRIAATPGRVPTFGASTPVMAEEPSILAGEANALPMPKMEVEVVKQSSLPSFLNLHPTSDQVTTNGVDVAAGNIEAEVSASTSPKDDSSPKPGSSRNLRNAGAAAPTQSRRILRSASATISGRITRMRTREINDNTPVKPLEITSYFRVLSASLVRNRMTVNSFQLLRGTIDRVLSEMEVP</sequence>
<reference evidence="2" key="1">
    <citation type="submission" date="2025-05" db="UniProtKB">
        <authorList>
            <consortium name="RefSeq"/>
        </authorList>
    </citation>
    <scope>NUCLEOTIDE SEQUENCE [LARGE SCALE GENOMIC DNA]</scope>
    <source>
        <strain evidence="2">14028-0561.14</strain>
    </source>
</reference>
<dbReference type="AlphaFoldDB" id="A0A6P4IW04"/>
<feature type="compositionally biased region" description="Pro residues" evidence="1">
    <location>
        <begin position="1"/>
        <end position="11"/>
    </location>
</feature>
<dbReference type="RefSeq" id="XP_017032725.1">
    <property type="nucleotide sequence ID" value="XM_017177236.3"/>
</dbReference>
<evidence type="ECO:0000256" key="1">
    <source>
        <dbReference type="SAM" id="MobiDB-lite"/>
    </source>
</evidence>
<proteinExistence type="predicted"/>
<dbReference type="GeneID" id="108081993"/>
<feature type="compositionally biased region" description="Low complexity" evidence="1">
    <location>
        <begin position="53"/>
        <end position="63"/>
    </location>
</feature>
<feature type="region of interest" description="Disordered" evidence="1">
    <location>
        <begin position="144"/>
        <end position="183"/>
    </location>
</feature>
<feature type="region of interest" description="Disordered" evidence="1">
    <location>
        <begin position="1"/>
        <end position="63"/>
    </location>
</feature>
<name>A0A6P4IW04_DROKI</name>
<accession>A0A6P4IW04</accession>
<feature type="compositionally biased region" description="Polar residues" evidence="1">
    <location>
        <begin position="173"/>
        <end position="183"/>
    </location>
</feature>
<dbReference type="Proteomes" id="UP001652661">
    <property type="component" value="Chromosome 2L"/>
</dbReference>
<dbReference type="OrthoDB" id="10631890at2759"/>
<keyword evidence="2" id="KW-1185">Reference proteome</keyword>
<evidence type="ECO:0000313" key="3">
    <source>
        <dbReference type="RefSeq" id="XP_017032725.1"/>
    </source>
</evidence>
<evidence type="ECO:0000313" key="2">
    <source>
        <dbReference type="Proteomes" id="UP001652661"/>
    </source>
</evidence>
<organism evidence="2 3">
    <name type="scientific">Drosophila kikkawai</name>
    <name type="common">Fruit fly</name>
    <dbReference type="NCBI Taxonomy" id="30033"/>
    <lineage>
        <taxon>Eukaryota</taxon>
        <taxon>Metazoa</taxon>
        <taxon>Ecdysozoa</taxon>
        <taxon>Arthropoda</taxon>
        <taxon>Hexapoda</taxon>
        <taxon>Insecta</taxon>
        <taxon>Pterygota</taxon>
        <taxon>Neoptera</taxon>
        <taxon>Endopterygota</taxon>
        <taxon>Diptera</taxon>
        <taxon>Brachycera</taxon>
        <taxon>Muscomorpha</taxon>
        <taxon>Ephydroidea</taxon>
        <taxon>Drosophilidae</taxon>
        <taxon>Drosophila</taxon>
        <taxon>Sophophora</taxon>
    </lineage>
</organism>
<gene>
    <name evidence="3" type="primary">LOC108081993</name>
</gene>
<protein>
    <submittedName>
        <fullName evidence="3">Uncharacterized protein isoform X1</fullName>
    </submittedName>
</protein>
<reference evidence="3" key="2">
    <citation type="submission" date="2025-08" db="UniProtKB">
        <authorList>
            <consortium name="RefSeq"/>
        </authorList>
    </citation>
    <scope>IDENTIFICATION</scope>
    <source>
        <strain evidence="3">14028-0561.14</strain>
        <tissue evidence="3">Whole fly</tissue>
    </source>
</reference>